<dbReference type="PROSITE" id="PS51832">
    <property type="entry name" value="HD_GYP"/>
    <property type="match status" value="1"/>
</dbReference>
<dbReference type="EMBL" id="CP001117">
    <property type="protein sequence ID" value="ACO47932.1"/>
    <property type="molecule type" value="Genomic_DNA"/>
</dbReference>
<dbReference type="OrthoDB" id="66589at2"/>
<evidence type="ECO:0000259" key="3">
    <source>
        <dbReference type="PROSITE" id="PS50113"/>
    </source>
</evidence>
<dbReference type="CDD" id="cd00077">
    <property type="entry name" value="HDc"/>
    <property type="match status" value="1"/>
</dbReference>
<dbReference type="SMART" id="SM00267">
    <property type="entry name" value="GGDEF"/>
    <property type="match status" value="1"/>
</dbReference>
<dbReference type="SUPFAM" id="SSF55073">
    <property type="entry name" value="Nucleotide cyclase"/>
    <property type="match status" value="1"/>
</dbReference>
<dbReference type="Gene3D" id="3.30.450.20">
    <property type="entry name" value="PAS domain"/>
    <property type="match status" value="3"/>
</dbReference>
<name>C1D451_DEIDV</name>
<dbReference type="InterPro" id="IPR035965">
    <property type="entry name" value="PAS-like_dom_sf"/>
</dbReference>
<dbReference type="NCBIfam" id="TIGR00254">
    <property type="entry name" value="GGDEF"/>
    <property type="match status" value="1"/>
</dbReference>
<dbReference type="Gene3D" id="1.10.3210.10">
    <property type="entry name" value="Hypothetical protein af1432"/>
    <property type="match status" value="1"/>
</dbReference>
<dbReference type="SMART" id="SM00091">
    <property type="entry name" value="PAS"/>
    <property type="match status" value="2"/>
</dbReference>
<gene>
    <name evidence="6" type="ordered locus">Deide_3p00240</name>
</gene>
<feature type="domain" description="PAS" evidence="2">
    <location>
        <begin position="424"/>
        <end position="476"/>
    </location>
</feature>
<dbReference type="Gene3D" id="3.30.450.40">
    <property type="match status" value="2"/>
</dbReference>
<dbReference type="GO" id="GO:0016787">
    <property type="term" value="F:hydrolase activity"/>
    <property type="evidence" value="ECO:0007669"/>
    <property type="project" value="UniProtKB-KW"/>
</dbReference>
<dbReference type="InterPro" id="IPR013655">
    <property type="entry name" value="PAS_fold_3"/>
</dbReference>
<dbReference type="SMART" id="SM00065">
    <property type="entry name" value="GAF"/>
    <property type="match status" value="3"/>
</dbReference>
<dbReference type="SMART" id="SM00086">
    <property type="entry name" value="PAC"/>
    <property type="match status" value="1"/>
</dbReference>
<keyword evidence="6" id="KW-0378">Hydrolase</keyword>
<dbReference type="InterPro" id="IPR003607">
    <property type="entry name" value="HD/PDEase_dom"/>
</dbReference>
<evidence type="ECO:0000259" key="5">
    <source>
        <dbReference type="PROSITE" id="PS51832"/>
    </source>
</evidence>
<dbReference type="InterPro" id="IPR013656">
    <property type="entry name" value="PAS_4"/>
</dbReference>
<feature type="domain" description="PAS" evidence="2">
    <location>
        <begin position="303"/>
        <end position="347"/>
    </location>
</feature>
<dbReference type="Proteomes" id="UP000002208">
    <property type="component" value="Plasmid 3"/>
</dbReference>
<feature type="domain" description="HD-GYP" evidence="5">
    <location>
        <begin position="1237"/>
        <end position="1426"/>
    </location>
</feature>
<dbReference type="Pfam" id="PF00990">
    <property type="entry name" value="GGDEF"/>
    <property type="match status" value="1"/>
</dbReference>
<evidence type="ECO:0000256" key="1">
    <source>
        <dbReference type="SAM" id="MobiDB-lite"/>
    </source>
</evidence>
<dbReference type="Gene3D" id="3.30.70.270">
    <property type="match status" value="1"/>
</dbReference>
<dbReference type="PROSITE" id="PS50887">
    <property type="entry name" value="GGDEF"/>
    <property type="match status" value="1"/>
</dbReference>
<dbReference type="Pfam" id="PF01590">
    <property type="entry name" value="GAF"/>
    <property type="match status" value="2"/>
</dbReference>
<dbReference type="Pfam" id="PF13185">
    <property type="entry name" value="GAF_2"/>
    <property type="match status" value="1"/>
</dbReference>
<dbReference type="HOGENOM" id="CLU_252752_0_0_0"/>
<dbReference type="NCBIfam" id="TIGR00229">
    <property type="entry name" value="sensory_box"/>
    <property type="match status" value="3"/>
</dbReference>
<dbReference type="InterPro" id="IPR029787">
    <property type="entry name" value="Nucleotide_cyclase"/>
</dbReference>
<evidence type="ECO:0000259" key="2">
    <source>
        <dbReference type="PROSITE" id="PS50112"/>
    </source>
</evidence>
<accession>C1D451</accession>
<feature type="domain" description="PAC" evidence="3">
    <location>
        <begin position="250"/>
        <end position="302"/>
    </location>
</feature>
<dbReference type="Pfam" id="PF08448">
    <property type="entry name" value="PAS_4"/>
    <property type="match status" value="2"/>
</dbReference>
<dbReference type="CDD" id="cd00130">
    <property type="entry name" value="PAS"/>
    <property type="match status" value="3"/>
</dbReference>
<dbReference type="PROSITE" id="PS50112">
    <property type="entry name" value="PAS"/>
    <property type="match status" value="2"/>
</dbReference>
<organism evidence="6 7">
    <name type="scientific">Deinococcus deserti (strain DSM 17065 / CIP 109153 / LMG 22923 / VCD115)</name>
    <dbReference type="NCBI Taxonomy" id="546414"/>
    <lineage>
        <taxon>Bacteria</taxon>
        <taxon>Thermotogati</taxon>
        <taxon>Deinococcota</taxon>
        <taxon>Deinococci</taxon>
        <taxon>Deinococcales</taxon>
        <taxon>Deinococcaceae</taxon>
        <taxon>Deinococcus</taxon>
    </lineage>
</organism>
<dbReference type="PROSITE" id="PS50113">
    <property type="entry name" value="PAC"/>
    <property type="match status" value="1"/>
</dbReference>
<feature type="region of interest" description="Disordered" evidence="1">
    <location>
        <begin position="1"/>
        <end position="33"/>
    </location>
</feature>
<dbReference type="KEGG" id="ddr:Deide_3p00240"/>
<evidence type="ECO:0000259" key="4">
    <source>
        <dbReference type="PROSITE" id="PS50887"/>
    </source>
</evidence>
<evidence type="ECO:0000313" key="7">
    <source>
        <dbReference type="Proteomes" id="UP000002208"/>
    </source>
</evidence>
<dbReference type="InterPro" id="IPR003018">
    <property type="entry name" value="GAF"/>
</dbReference>
<geneLocation type="plasmid" evidence="7">
    <name>pDeide3</name>
</geneLocation>
<dbReference type="SUPFAM" id="SSF55781">
    <property type="entry name" value="GAF domain-like"/>
    <property type="match status" value="3"/>
</dbReference>
<dbReference type="Gene3D" id="2.10.70.100">
    <property type="match status" value="1"/>
</dbReference>
<dbReference type="InterPro" id="IPR043128">
    <property type="entry name" value="Rev_trsase/Diguanyl_cyclase"/>
</dbReference>
<dbReference type="SUPFAM" id="SSF109604">
    <property type="entry name" value="HD-domain/PDEase-like"/>
    <property type="match status" value="1"/>
</dbReference>
<dbReference type="SUPFAM" id="SSF55785">
    <property type="entry name" value="PYP-like sensor domain (PAS domain)"/>
    <property type="match status" value="3"/>
</dbReference>
<keyword evidence="6" id="KW-0614">Plasmid</keyword>
<dbReference type="Pfam" id="PF08447">
    <property type="entry name" value="PAS_3"/>
    <property type="match status" value="1"/>
</dbReference>
<dbReference type="InterPro" id="IPR029016">
    <property type="entry name" value="GAF-like_dom_sf"/>
</dbReference>
<reference evidence="6 7" key="1">
    <citation type="journal article" date="2009" name="PLoS Genet.">
        <title>Alliance of proteomics and genomics to unravel the specificities of Sahara bacterium Deinococcus deserti.</title>
        <authorList>
            <person name="de Groot A."/>
            <person name="Dulermo R."/>
            <person name="Ortet P."/>
            <person name="Blanchard L."/>
            <person name="Guerin P."/>
            <person name="Fernandez B."/>
            <person name="Vacherie B."/>
            <person name="Dossat C."/>
            <person name="Jolivet E."/>
            <person name="Siguier P."/>
            <person name="Chandler M."/>
            <person name="Barakat M."/>
            <person name="Dedieu A."/>
            <person name="Barbe V."/>
            <person name="Heulin T."/>
            <person name="Sommer S."/>
            <person name="Achouak W."/>
            <person name="Armengaud J."/>
        </authorList>
    </citation>
    <scope>NUCLEOTIDE SEQUENCE [LARGE SCALE GENOMIC DNA]</scope>
    <source>
        <strain evidence="7">DSM 17065 / CIP 109153 / LMG 22923 / VCD115</strain>
        <plasmid evidence="7">pDeide3</plasmid>
    </source>
</reference>
<sequence length="1426" mass="157054">MTQAAGKSGEAVTDHNRQPWQLSPMPDLCEPEHPPGLDRITWLAARLLGASVAFISRLSDQQIMAAFSLKGDVSRHLLETAQSLIIPGQRAADINNLTLDPHTRDHPLATGPDAMRSYAAVAVTTPDGTHTGSLILLHQQTRPPLSPFDQDTLRGLADLAGEAINLHNGRLDLTLQQHRLQRTLALTQTISWVFHPSSQRFSLGGSAEDLGLTHIGMPDTIEDWARLIHPEDRERTVRQLHEAIDSRRAYAEDYRVVSATGEVTWLRAQGQPQLDAAGQVLCFVGCVQNITRQKRDEAALLESETRLRTVLETISEPIYLKDLNGRYRMFNPAALSFVKQDADQAYGAVDADLFPGQAERIHAMDQQVMLTRQPVTYEVPFPDRTTVMQTTKHPYIVNGELAGVLGISRDISAHRNLEEQLVRQARRTSSILESLPSAFIALDPAWRFVYINAVAARMFGRAPDEVLGQPVWPFLHRLTGLHLKDRLQAVPGTSTLQFEVHTPETGAWFEISAASHEDGMAISFVDITARKQLEDSLRNANEDLERRVTERTAELRTKAYQDVLTSLPSRRAFEEAFERATEQPQGFQLLLLDVDDLKTVNDLAGHAQGDHLLQCFASALQEVFGPHGQAYRQGGDEFAVLLQTGHFGPARLREMMHRVHRQVGLQGYPSLRASMGAVTFPQDASAPNDLLRLADRRMLRDKAAHRAVRTFQGPHQSETDTHLSAEMMWQALRATSALISTDGLIDRAGWQAFLQAAVTALPSAEAGSMYVREGSLFVMRAQVGYSEALIGVGHPAEGMGLWYGTEKNWALGEARVLRGSPAIRAAAHPIPQWPAGNADIALFDDLGGLDHIQASLCVPVMVSGQVVATINLDNLRSEQAFEPYELNIAEEFARQAAAIVASHDRRAREVNRTQELEVLAQANAALGLVQEPEELERILVQETKELLRTAHVAFARYDHRDMVLRLVSPSGVYEHFPYQVIPEGQGISWHAIHSGKVLHVERLDQDPRVHTPGALPDGTLLAAPLIRTADVPIGVILAVRPASQSFSPLDGRLLGALASAGVTAFERLRVTVEEQRRTEELRMLAELARHVGLADDVGTIARECLSVCKTFLEADLALFTCPERGLEITVGEGAEDFLKAAARLLDGSAGMPPFTGEQGRATSCYPELPGALPEMVSAGVHGVVEVPVMERGRRIGKVFLVWLRPLEALPRTAEALMNRSAELIGQVLNREAHLADIEATREGALMALGLSLELRDFETAGHTERVVVLAVQVGQALGLTAEQLDDLRVGAYLHDIGKLAIPDDILLKPGKLNAAQRQLMQRHTVVGDELMSRIPTVLPGARAVIRHHHERWDGTGYPDQLAGDMIPLAARIFTVVDVFDALTRSRPYKHAWTVDAAIEELRLQAGRRFDPHVVEAALLVLAQQRS</sequence>
<dbReference type="CDD" id="cd01949">
    <property type="entry name" value="GGDEF"/>
    <property type="match status" value="1"/>
</dbReference>
<protein>
    <submittedName>
        <fullName evidence="6">Putative metal dependent phosphohydrolase</fullName>
    </submittedName>
</protein>
<keyword evidence="7" id="KW-1185">Reference proteome</keyword>
<dbReference type="InterPro" id="IPR001610">
    <property type="entry name" value="PAC"/>
</dbReference>
<dbReference type="InterPro" id="IPR000014">
    <property type="entry name" value="PAS"/>
</dbReference>
<evidence type="ECO:0000313" key="6">
    <source>
        <dbReference type="EMBL" id="ACO47932.1"/>
    </source>
</evidence>
<dbReference type="Pfam" id="PF13487">
    <property type="entry name" value="HD_5"/>
    <property type="match status" value="1"/>
</dbReference>
<dbReference type="PANTHER" id="PTHR45228:SF8">
    <property type="entry name" value="TWO-COMPONENT RESPONSE REGULATOR-RELATED"/>
    <property type="match status" value="1"/>
</dbReference>
<proteinExistence type="predicted"/>
<dbReference type="InterPro" id="IPR037522">
    <property type="entry name" value="HD_GYP_dom"/>
</dbReference>
<dbReference type="SMART" id="SM00471">
    <property type="entry name" value="HDc"/>
    <property type="match status" value="1"/>
</dbReference>
<dbReference type="InterPro" id="IPR000160">
    <property type="entry name" value="GGDEF_dom"/>
</dbReference>
<feature type="domain" description="GGDEF" evidence="4">
    <location>
        <begin position="585"/>
        <end position="714"/>
    </location>
</feature>
<dbReference type="PANTHER" id="PTHR45228">
    <property type="entry name" value="CYCLIC DI-GMP PHOSPHODIESTERASE TM_0186-RELATED"/>
    <property type="match status" value="1"/>
</dbReference>
<dbReference type="InterPro" id="IPR052020">
    <property type="entry name" value="Cyclic_di-GMP/3'3'-cGAMP_PDE"/>
</dbReference>
<dbReference type="InterPro" id="IPR000700">
    <property type="entry name" value="PAS-assoc_C"/>
</dbReference>